<dbReference type="Proteomes" id="UP000305100">
    <property type="component" value="Unassembled WGS sequence"/>
</dbReference>
<evidence type="ECO:0000313" key="9">
    <source>
        <dbReference type="Proteomes" id="UP000305100"/>
    </source>
</evidence>
<name>A0A5R9CGM4_9LACO</name>
<evidence type="ECO:0000313" key="6">
    <source>
        <dbReference type="EMBL" id="TLQ18515.1"/>
    </source>
</evidence>
<proteinExistence type="predicted"/>
<accession>A0A5R9CGM4</accession>
<protein>
    <submittedName>
        <fullName evidence="1">IS5/IS1182 family transposase</fullName>
    </submittedName>
</protein>
<dbReference type="AlphaFoldDB" id="A0A5R9CGM4"/>
<gene>
    <name evidence="8" type="ORF">FEZ41_00745</name>
    <name evidence="7" type="ORF">FEZ41_02935</name>
    <name evidence="6" type="ORF">FEZ41_09515</name>
    <name evidence="5" type="ORF">FEZ41_11720</name>
    <name evidence="4" type="ORF">FEZ41_12125</name>
    <name evidence="3" type="ORF">FEZ41_13635</name>
    <name evidence="2" type="ORF">FEZ41_13990</name>
    <name evidence="1" type="ORF">FEZ41_14275</name>
</gene>
<dbReference type="EMBL" id="VBSX01000074">
    <property type="protein sequence ID" value="TLQ14194.1"/>
    <property type="molecule type" value="Genomic_DNA"/>
</dbReference>
<reference evidence="1 9" key="1">
    <citation type="submission" date="2019-05" db="EMBL/GenBank/DDBJ databases">
        <title>The metagenome of a microbial culture collection derived from dairy environment covers the genomic content of the human microbiome.</title>
        <authorList>
            <person name="Roder T."/>
            <person name="Wuthrich D."/>
            <person name="Sattari Z."/>
            <person name="Von Ah U."/>
            <person name="Bar C."/>
            <person name="Ronchi F."/>
            <person name="Macpherson A.J."/>
            <person name="Ganal-Vonarburg S.C."/>
            <person name="Bruggmann R."/>
            <person name="Vergeres G."/>
        </authorList>
    </citation>
    <scope>NUCLEOTIDE SEQUENCE [LARGE SCALE GENOMIC DNA]</scope>
    <source>
        <strain evidence="1 9">FAM 1079</strain>
    </source>
</reference>
<organism evidence="1 9">
    <name type="scientific">Lentilactobacillus parafarraginis</name>
    <dbReference type="NCBI Taxonomy" id="390842"/>
    <lineage>
        <taxon>Bacteria</taxon>
        <taxon>Bacillati</taxon>
        <taxon>Bacillota</taxon>
        <taxon>Bacilli</taxon>
        <taxon>Lactobacillales</taxon>
        <taxon>Lactobacillaceae</taxon>
        <taxon>Lentilactobacillus</taxon>
    </lineage>
</organism>
<evidence type="ECO:0000313" key="8">
    <source>
        <dbReference type="EMBL" id="TLQ21254.1"/>
    </source>
</evidence>
<evidence type="ECO:0000313" key="2">
    <source>
        <dbReference type="EMBL" id="TLQ14919.1"/>
    </source>
</evidence>
<evidence type="ECO:0000313" key="3">
    <source>
        <dbReference type="EMBL" id="TLQ15800.1"/>
    </source>
</evidence>
<evidence type="ECO:0000313" key="4">
    <source>
        <dbReference type="EMBL" id="TLQ17037.1"/>
    </source>
</evidence>
<feature type="non-terminal residue" evidence="1">
    <location>
        <position position="1"/>
    </location>
</feature>
<dbReference type="EMBL" id="VBSX01000001">
    <property type="protein sequence ID" value="TLQ21254.1"/>
    <property type="molecule type" value="Genomic_DNA"/>
</dbReference>
<dbReference type="EMBL" id="VBSX01000035">
    <property type="protein sequence ID" value="TLQ17371.1"/>
    <property type="molecule type" value="Genomic_DNA"/>
</dbReference>
<evidence type="ECO:0000313" key="7">
    <source>
        <dbReference type="EMBL" id="TLQ20354.1"/>
    </source>
</evidence>
<dbReference type="EMBL" id="VBSX01000005">
    <property type="protein sequence ID" value="TLQ20354.1"/>
    <property type="molecule type" value="Genomic_DNA"/>
</dbReference>
<dbReference type="EMBL" id="VBSX01000061">
    <property type="protein sequence ID" value="TLQ14919.1"/>
    <property type="molecule type" value="Genomic_DNA"/>
</dbReference>
<dbReference type="EMBL" id="VBSX01000052">
    <property type="protein sequence ID" value="TLQ15800.1"/>
    <property type="molecule type" value="Genomic_DNA"/>
</dbReference>
<dbReference type="EMBL" id="VBSX01000022">
    <property type="protein sequence ID" value="TLQ18515.1"/>
    <property type="molecule type" value="Genomic_DNA"/>
</dbReference>
<evidence type="ECO:0000313" key="1">
    <source>
        <dbReference type="EMBL" id="TLQ14194.1"/>
    </source>
</evidence>
<comment type="caution">
    <text evidence="1">The sequence shown here is derived from an EMBL/GenBank/DDBJ whole genome shotgun (WGS) entry which is preliminary data.</text>
</comment>
<dbReference type="EMBL" id="VBSX01000038">
    <property type="protein sequence ID" value="TLQ17037.1"/>
    <property type="molecule type" value="Genomic_DNA"/>
</dbReference>
<sequence>FNQLKNFWRIATRYDKLAHVYLERVYLAAILIRLK</sequence>
<evidence type="ECO:0000313" key="5">
    <source>
        <dbReference type="EMBL" id="TLQ17371.1"/>
    </source>
</evidence>